<dbReference type="GO" id="GO:0008236">
    <property type="term" value="F:serine-type peptidase activity"/>
    <property type="evidence" value="ECO:0007669"/>
    <property type="project" value="UniProtKB-KW"/>
</dbReference>
<dbReference type="PANTHER" id="PTHR42987:SF8">
    <property type="entry name" value="PROTEINASE"/>
    <property type="match status" value="1"/>
</dbReference>
<organism evidence="7 8">
    <name type="scientific">Crenobacter caeni</name>
    <dbReference type="NCBI Taxonomy" id="2705474"/>
    <lineage>
        <taxon>Bacteria</taxon>
        <taxon>Pseudomonadati</taxon>
        <taxon>Pseudomonadota</taxon>
        <taxon>Betaproteobacteria</taxon>
        <taxon>Neisseriales</taxon>
        <taxon>Neisseriaceae</taxon>
        <taxon>Crenobacter</taxon>
    </lineage>
</organism>
<keyword evidence="8" id="KW-1185">Reference proteome</keyword>
<evidence type="ECO:0000313" key="8">
    <source>
        <dbReference type="Proteomes" id="UP000482578"/>
    </source>
</evidence>
<dbReference type="SUPFAM" id="SSF52096">
    <property type="entry name" value="ClpP/crotonase"/>
    <property type="match status" value="1"/>
</dbReference>
<keyword evidence="5" id="KW-1133">Transmembrane helix</keyword>
<dbReference type="GO" id="GO:0006508">
    <property type="term" value="P:proteolysis"/>
    <property type="evidence" value="ECO:0007669"/>
    <property type="project" value="UniProtKB-KW"/>
</dbReference>
<comment type="similarity">
    <text evidence="1">Belongs to the peptidase S49 family.</text>
</comment>
<dbReference type="CDD" id="cd07023">
    <property type="entry name" value="S49_Sppa_N_C"/>
    <property type="match status" value="1"/>
</dbReference>
<name>A0A6B2KRG6_9NEIS</name>
<protein>
    <submittedName>
        <fullName evidence="7">S49 family peptidase</fullName>
    </submittedName>
</protein>
<keyword evidence="4" id="KW-0720">Serine protease</keyword>
<dbReference type="Proteomes" id="UP000482578">
    <property type="component" value="Unassembled WGS sequence"/>
</dbReference>
<sequence>MNEQPDWERELITKLAGAALKEQTRARQWKIFFRLAWLAVAVALIALAVSGRNQDSQNRLLDGTHTAVVALEGAISSENDSSNRLLEGLEAAYRDKGTRGIIIRANSPGGSPVLSGIAYDEIRRLKKAHPDIPLVTVVEEVCASGCYYIAAATDRIYADKASIVGSIGVLSDGFGFTDAMQKLGVERRLVTAGQNKGMGDPFSPANPQHEAIRHELVDTIHGQFIQAVKSGRGARLQVSDDTFSGRVWLGAQGKQNGLVDGLSSVRQVARDEFKAEKLVEFTQEEGFGKRAARLLGVEFAQGFATLFGTRFY</sequence>
<dbReference type="PANTHER" id="PTHR42987">
    <property type="entry name" value="PEPTIDASE S49"/>
    <property type="match status" value="1"/>
</dbReference>
<proteinExistence type="inferred from homology"/>
<feature type="domain" description="Peptidase S49" evidence="6">
    <location>
        <begin position="131"/>
        <end position="271"/>
    </location>
</feature>
<feature type="transmembrane region" description="Helical" evidence="5">
    <location>
        <begin position="31"/>
        <end position="49"/>
    </location>
</feature>
<keyword evidence="5" id="KW-0472">Membrane</keyword>
<keyword evidence="2" id="KW-0645">Protease</keyword>
<accession>A0A6B2KRG6</accession>
<reference evidence="7 8" key="1">
    <citation type="submission" date="2020-02" db="EMBL/GenBank/DDBJ databases">
        <authorList>
            <person name="Yang Z."/>
        </authorList>
    </citation>
    <scope>NUCLEOTIDE SEQUENCE [LARGE SCALE GENOMIC DNA]</scope>
    <source>
        <strain evidence="7 8">HX-7-9</strain>
    </source>
</reference>
<gene>
    <name evidence="7" type="ORF">GZH52_06860</name>
</gene>
<dbReference type="EMBL" id="JAAGAA010000005">
    <property type="protein sequence ID" value="NDV12517.1"/>
    <property type="molecule type" value="Genomic_DNA"/>
</dbReference>
<comment type="caution">
    <text evidence="7">The sequence shown here is derived from an EMBL/GenBank/DDBJ whole genome shotgun (WGS) entry which is preliminary data.</text>
</comment>
<dbReference type="Pfam" id="PF01343">
    <property type="entry name" value="Peptidase_S49"/>
    <property type="match status" value="1"/>
</dbReference>
<evidence type="ECO:0000256" key="3">
    <source>
        <dbReference type="ARBA" id="ARBA00022801"/>
    </source>
</evidence>
<evidence type="ECO:0000256" key="2">
    <source>
        <dbReference type="ARBA" id="ARBA00022670"/>
    </source>
</evidence>
<evidence type="ECO:0000256" key="5">
    <source>
        <dbReference type="SAM" id="Phobius"/>
    </source>
</evidence>
<dbReference type="AlphaFoldDB" id="A0A6B2KRG6"/>
<dbReference type="InterPro" id="IPR029045">
    <property type="entry name" value="ClpP/crotonase-like_dom_sf"/>
</dbReference>
<evidence type="ECO:0000256" key="4">
    <source>
        <dbReference type="ARBA" id="ARBA00022825"/>
    </source>
</evidence>
<dbReference type="InterPro" id="IPR047272">
    <property type="entry name" value="S49_SppA_C"/>
</dbReference>
<evidence type="ECO:0000313" key="7">
    <source>
        <dbReference type="EMBL" id="NDV12517.1"/>
    </source>
</evidence>
<dbReference type="Gene3D" id="3.90.226.10">
    <property type="entry name" value="2-enoyl-CoA Hydratase, Chain A, domain 1"/>
    <property type="match status" value="1"/>
</dbReference>
<dbReference type="RefSeq" id="WP_163315747.1">
    <property type="nucleotide sequence ID" value="NZ_JAAGAA010000005.1"/>
</dbReference>
<keyword evidence="5" id="KW-0812">Transmembrane</keyword>
<keyword evidence="3" id="KW-0378">Hydrolase</keyword>
<evidence type="ECO:0000259" key="6">
    <source>
        <dbReference type="Pfam" id="PF01343"/>
    </source>
</evidence>
<evidence type="ECO:0000256" key="1">
    <source>
        <dbReference type="ARBA" id="ARBA00008683"/>
    </source>
</evidence>
<dbReference type="InterPro" id="IPR002142">
    <property type="entry name" value="Peptidase_S49"/>
</dbReference>